<name>A0AAW7Y1E8_9RHOB</name>
<sequence>MGIKKRAYRRYLDETFPSQVVLVELMSAVVQDGEKVDQLQSRLMQLAEFFEPRKYIFRALLEATNNAIEHAYEDGLPLKYQSAKGGGRWYATASFDPTSNSLRFFVYDQGVGIPASLRSKEILIRQISAITDKFGWTNHDADTIDAAFELGKTRTKQDERGKGLHDMQSVLQKAGSGYLRVISGNGDFKLWHTGEVEKFRHGSHIGGTLVEWSIPIDALSNEGPNNG</sequence>
<dbReference type="AlphaFoldDB" id="A0AAW7Y1E8"/>
<accession>A0AAW7Y1E8</accession>
<dbReference type="EMBL" id="JAUOPJ010000025">
    <property type="protein sequence ID" value="MDO6458963.1"/>
    <property type="molecule type" value="Genomic_DNA"/>
</dbReference>
<proteinExistence type="predicted"/>
<reference evidence="1" key="1">
    <citation type="submission" date="2023-07" db="EMBL/GenBank/DDBJ databases">
        <title>Genome content predicts the carbon catabolic preferences of heterotrophic bacteria.</title>
        <authorList>
            <person name="Gralka M."/>
        </authorList>
    </citation>
    <scope>NUCLEOTIDE SEQUENCE</scope>
    <source>
        <strain evidence="1">I2M02</strain>
    </source>
</reference>
<evidence type="ECO:0008006" key="3">
    <source>
        <dbReference type="Google" id="ProtNLM"/>
    </source>
</evidence>
<gene>
    <name evidence="1" type="ORF">Q4494_17945</name>
</gene>
<dbReference type="RefSeq" id="WP_303484557.1">
    <property type="nucleotide sequence ID" value="NZ_JAUOPJ010000025.1"/>
</dbReference>
<dbReference type="SUPFAM" id="SSF55874">
    <property type="entry name" value="ATPase domain of HSP90 chaperone/DNA topoisomerase II/histidine kinase"/>
    <property type="match status" value="1"/>
</dbReference>
<dbReference type="Gene3D" id="3.30.565.10">
    <property type="entry name" value="Histidine kinase-like ATPase, C-terminal domain"/>
    <property type="match status" value="1"/>
</dbReference>
<protein>
    <recommendedName>
        <fullName evidence="3">Histidine kinase/HSP90-like ATPase domain-containing protein</fullName>
    </recommendedName>
</protein>
<comment type="caution">
    <text evidence="1">The sequence shown here is derived from an EMBL/GenBank/DDBJ whole genome shotgun (WGS) entry which is preliminary data.</text>
</comment>
<dbReference type="Proteomes" id="UP001169823">
    <property type="component" value="Unassembled WGS sequence"/>
</dbReference>
<organism evidence="1 2">
    <name type="scientific">Celeribacter halophilus</name>
    <dbReference type="NCBI Taxonomy" id="576117"/>
    <lineage>
        <taxon>Bacteria</taxon>
        <taxon>Pseudomonadati</taxon>
        <taxon>Pseudomonadota</taxon>
        <taxon>Alphaproteobacteria</taxon>
        <taxon>Rhodobacterales</taxon>
        <taxon>Roseobacteraceae</taxon>
        <taxon>Celeribacter</taxon>
    </lineage>
</organism>
<evidence type="ECO:0000313" key="2">
    <source>
        <dbReference type="Proteomes" id="UP001169823"/>
    </source>
</evidence>
<evidence type="ECO:0000313" key="1">
    <source>
        <dbReference type="EMBL" id="MDO6458963.1"/>
    </source>
</evidence>
<dbReference type="InterPro" id="IPR036890">
    <property type="entry name" value="HATPase_C_sf"/>
</dbReference>